<dbReference type="RefSeq" id="WP_116302277.1">
    <property type="nucleotide sequence ID" value="NZ_NFZV01000009.1"/>
</dbReference>
<gene>
    <name evidence="3" type="ORF">CAL65_11795</name>
</gene>
<evidence type="ECO:0000313" key="4">
    <source>
        <dbReference type="Proteomes" id="UP000256763"/>
    </source>
</evidence>
<keyword evidence="1" id="KW-0812">Transmembrane</keyword>
<reference evidence="4" key="1">
    <citation type="submission" date="2017-05" db="EMBL/GenBank/DDBJ databases">
        <authorList>
            <person name="Sharma S."/>
            <person name="Sidhu C."/>
            <person name="Pinnaka A.K."/>
        </authorList>
    </citation>
    <scope>NUCLEOTIDE SEQUENCE [LARGE SCALE GENOMIC DNA]</scope>
    <source>
        <strain evidence="4">AK93</strain>
    </source>
</reference>
<evidence type="ECO:0000313" key="3">
    <source>
        <dbReference type="EMBL" id="RFA36130.1"/>
    </source>
</evidence>
<dbReference type="InterPro" id="IPR005804">
    <property type="entry name" value="FA_desaturase_dom"/>
</dbReference>
<feature type="transmembrane region" description="Helical" evidence="1">
    <location>
        <begin position="55"/>
        <end position="76"/>
    </location>
</feature>
<organism evidence="3 4">
    <name type="scientific">Alkalilimnicola ehrlichii</name>
    <dbReference type="NCBI Taxonomy" id="351052"/>
    <lineage>
        <taxon>Bacteria</taxon>
        <taxon>Pseudomonadati</taxon>
        <taxon>Pseudomonadota</taxon>
        <taxon>Gammaproteobacteria</taxon>
        <taxon>Chromatiales</taxon>
        <taxon>Ectothiorhodospiraceae</taxon>
        <taxon>Alkalilimnicola</taxon>
    </lineage>
</organism>
<dbReference type="AlphaFoldDB" id="A0A3E0WT27"/>
<keyword evidence="4" id="KW-1185">Reference proteome</keyword>
<evidence type="ECO:0000259" key="2">
    <source>
        <dbReference type="Pfam" id="PF00487"/>
    </source>
</evidence>
<dbReference type="PANTHER" id="PTHR36459">
    <property type="entry name" value="ORF"/>
    <property type="match status" value="1"/>
</dbReference>
<feature type="transmembrane region" description="Helical" evidence="1">
    <location>
        <begin position="213"/>
        <end position="235"/>
    </location>
</feature>
<dbReference type="Proteomes" id="UP000256763">
    <property type="component" value="Unassembled WGS sequence"/>
</dbReference>
<evidence type="ECO:0000256" key="1">
    <source>
        <dbReference type="SAM" id="Phobius"/>
    </source>
</evidence>
<dbReference type="EMBL" id="NFZW01000010">
    <property type="protein sequence ID" value="RFA36130.1"/>
    <property type="molecule type" value="Genomic_DNA"/>
</dbReference>
<comment type="caution">
    <text evidence="3">The sequence shown here is derived from an EMBL/GenBank/DDBJ whole genome shotgun (WGS) entry which is preliminary data.</text>
</comment>
<dbReference type="OrthoDB" id="634389at2"/>
<sequence length="385" mass="44036">MVGIFALAAVLHAVRLLLGAVPGVRPLSRWLLEHYHGMITPLARRVMVDPRNAPILAAVISLAATALPIFIAQLVLYEINWWLVLAFYAVVFGPNVRAYVRSFSALHQEGHHNGLKGRSPYEQACGSSFFYAFLCVVSGLIPHAVGHTQQHHRENGTRIDAFASHRYDHANLWHFFRYMTRDVIYQQFMVTPYLYFKSKGKHTQAAIMIKGNIVYFAVLLPVAIYSWEIALWYMLVPWGASNFLSGVIHWVQHAFYGGRRDYDNFLTHTITLKEAPVNFLNEGYHLCHHHSPGLHWTESPELFERLRDDLKAADSMVFRDLGVTNFFLLLTVFRAFGVLARKYEPWEPMTHEEKIAHIKLRAKPAGTFADNEEPLQQRELEGASV</sequence>
<keyword evidence="1" id="KW-1133">Transmembrane helix</keyword>
<protein>
    <recommendedName>
        <fullName evidence="2">Fatty acid desaturase domain-containing protein</fullName>
    </recommendedName>
</protein>
<keyword evidence="1" id="KW-0472">Membrane</keyword>
<feature type="transmembrane region" description="Helical" evidence="1">
    <location>
        <begin position="128"/>
        <end position="145"/>
    </location>
</feature>
<accession>A0A3E0WT27</accession>
<feature type="domain" description="Fatty acid desaturase" evidence="2">
    <location>
        <begin position="81"/>
        <end position="313"/>
    </location>
</feature>
<feature type="transmembrane region" description="Helical" evidence="1">
    <location>
        <begin position="321"/>
        <end position="340"/>
    </location>
</feature>
<dbReference type="PANTHER" id="PTHR36459:SF1">
    <property type="entry name" value="FATTY ACID DESATURASE DOMAIN-CONTAINING PROTEIN-RELATED"/>
    <property type="match status" value="1"/>
</dbReference>
<dbReference type="Pfam" id="PF00487">
    <property type="entry name" value="FA_desaturase"/>
    <property type="match status" value="1"/>
</dbReference>
<name>A0A3E0WT27_9GAMM</name>
<proteinExistence type="predicted"/>
<feature type="transmembrane region" description="Helical" evidence="1">
    <location>
        <begin position="81"/>
        <end position="100"/>
    </location>
</feature>
<dbReference type="GO" id="GO:0006629">
    <property type="term" value="P:lipid metabolic process"/>
    <property type="evidence" value="ECO:0007669"/>
    <property type="project" value="InterPro"/>
</dbReference>